<dbReference type="InterPro" id="IPR017871">
    <property type="entry name" value="ABC_transporter-like_CS"/>
</dbReference>
<keyword evidence="7" id="KW-1003">Cell membrane</keyword>
<keyword evidence="12 15" id="KW-0472">Membrane</keyword>
<evidence type="ECO:0000256" key="8">
    <source>
        <dbReference type="ARBA" id="ARBA00022692"/>
    </source>
</evidence>
<evidence type="ECO:0000259" key="16">
    <source>
        <dbReference type="PROSITE" id="PS50893"/>
    </source>
</evidence>
<dbReference type="AlphaFoldDB" id="A0A699KBR9"/>
<dbReference type="EMBL" id="BKCJ010489803">
    <property type="protein sequence ID" value="GFA79741.1"/>
    <property type="molecule type" value="Genomic_DNA"/>
</dbReference>
<feature type="transmembrane region" description="Helical" evidence="15">
    <location>
        <begin position="584"/>
        <end position="607"/>
    </location>
</feature>
<dbReference type="InterPro" id="IPR038430">
    <property type="entry name" value="NDAH_ubi_oxred_su3_sf"/>
</dbReference>
<dbReference type="GO" id="GO:0015421">
    <property type="term" value="F:ABC-type oligopeptide transporter activity"/>
    <property type="evidence" value="ECO:0007669"/>
    <property type="project" value="TreeGrafter"/>
</dbReference>
<dbReference type="GO" id="GO:0005886">
    <property type="term" value="C:plasma membrane"/>
    <property type="evidence" value="ECO:0007669"/>
    <property type="project" value="UniProtKB-SubCell"/>
</dbReference>
<evidence type="ECO:0000313" key="17">
    <source>
        <dbReference type="EMBL" id="GFA79741.1"/>
    </source>
</evidence>
<evidence type="ECO:0000256" key="6">
    <source>
        <dbReference type="ARBA" id="ARBA00022448"/>
    </source>
</evidence>
<evidence type="ECO:0000256" key="11">
    <source>
        <dbReference type="ARBA" id="ARBA00022989"/>
    </source>
</evidence>
<protein>
    <recommendedName>
        <fullName evidence="5">NADH-ubiquinone oxidoreductase chain 3</fullName>
    </recommendedName>
    <alternativeName>
        <fullName evidence="13">NADH dehydrogenase subunit 3</fullName>
    </alternativeName>
</protein>
<dbReference type="PANTHER" id="PTHR43394:SF1">
    <property type="entry name" value="ATP-BINDING CASSETTE SUB-FAMILY B MEMBER 10, MITOCHONDRIAL"/>
    <property type="match status" value="1"/>
</dbReference>
<evidence type="ECO:0000256" key="5">
    <source>
        <dbReference type="ARBA" id="ARBA00021007"/>
    </source>
</evidence>
<dbReference type="InterPro" id="IPR003593">
    <property type="entry name" value="AAA+_ATPase"/>
</dbReference>
<evidence type="ECO:0000256" key="15">
    <source>
        <dbReference type="SAM" id="Phobius"/>
    </source>
</evidence>
<dbReference type="SUPFAM" id="SSF52540">
    <property type="entry name" value="P-loop containing nucleoside triphosphate hydrolases"/>
    <property type="match status" value="1"/>
</dbReference>
<dbReference type="GO" id="GO:0031966">
    <property type="term" value="C:mitochondrial membrane"/>
    <property type="evidence" value="ECO:0007669"/>
    <property type="project" value="UniProtKB-SubCell"/>
</dbReference>
<dbReference type="Gene3D" id="3.40.50.300">
    <property type="entry name" value="P-loop containing nucleotide triphosphate hydrolases"/>
    <property type="match status" value="1"/>
</dbReference>
<keyword evidence="11 15" id="KW-1133">Transmembrane helix</keyword>
<dbReference type="GO" id="GO:0005524">
    <property type="term" value="F:ATP binding"/>
    <property type="evidence" value="ECO:0007669"/>
    <property type="project" value="UniProtKB-KW"/>
</dbReference>
<dbReference type="InterPro" id="IPR000440">
    <property type="entry name" value="NADH_UbQ/plastoQ_OxRdtase_su3"/>
</dbReference>
<dbReference type="InterPro" id="IPR039421">
    <property type="entry name" value="Type_1_exporter"/>
</dbReference>
<dbReference type="InterPro" id="IPR025411">
    <property type="entry name" value="DUF4136"/>
</dbReference>
<keyword evidence="9" id="KW-0547">Nucleotide-binding</keyword>
<accession>A0A699KBR9</accession>
<dbReference type="Pfam" id="PF00507">
    <property type="entry name" value="Oxidored_q4"/>
    <property type="match status" value="1"/>
</dbReference>
<dbReference type="PROSITE" id="PS50893">
    <property type="entry name" value="ABC_TRANSPORTER_2"/>
    <property type="match status" value="1"/>
</dbReference>
<evidence type="ECO:0000256" key="10">
    <source>
        <dbReference type="ARBA" id="ARBA00022840"/>
    </source>
</evidence>
<dbReference type="PROSITE" id="PS00211">
    <property type="entry name" value="ABC_TRANSPORTER_1"/>
    <property type="match status" value="1"/>
</dbReference>
<dbReference type="Gene3D" id="1.20.58.1610">
    <property type="entry name" value="NADH:ubiquinone/plastoquinone oxidoreductase, chain 3"/>
    <property type="match status" value="1"/>
</dbReference>
<comment type="function">
    <text evidence="1">Core subunit of the mitochondrial membrane respiratory chain NADH dehydrogenase (Complex I) that is believed to belong to the minimal assembly required for catalysis. Complex I functions in the transfer of electrons from NADH to the respiratory chain. The immediate electron acceptor for the enzyme is believed to be ubiquinone.</text>
</comment>
<gene>
    <name evidence="17" type="ORF">Tci_651713</name>
</gene>
<sequence>SRFSQVADGALYLQDFFDFFQIEPRIVRPSTEQVVRPFPRPIRQGFTFEDVGFRYKNAEKWALRHLSFELHAGEKLALVGENGAGKTTLVKLLARLYDPTEGHILLDGYDLREYDPAELRQEIGVIFQDFVRFQLPAGQNLAVGRISERQNQPRIEQAAHQSLADTVIAKLPLGYDQMIGRRFNGGVDLSGGEWQKIALGRAYMREAQLLILDEPTAALDARAEYEVFERFKELTQGKTAVLISHRFSTVRMADRILVVEHGRVQEIGSHEELLANNGRYAELFQLQAAGYRLGVLSSCLTSREARIESNYSYRGRFRHYRTYGFLNSAGLTADSTHLNETLREAVRQRMRLQGYRFSRKNPDLMVSFKLFEGDMRFPGFMQEDITRWVKNNDAEDDETPEEERHNYLAKRMLLLDGTLMVTLIDTHTDNAIWNGYASGVAVPEGIRGEYVLVRSVRSIFDRYRIFTENYFNGGNLDGAMNGEPSLTTMLLAVTTSYQPSDYLPIVIQFGLAVAFVAFAMVVSHLVGPKRHSRVKDASFECGIESVGNARTPISVKYFLTAILFVLFDVEVIFMYPWAVNFRQLGTAGFVEMIIFMALLMAGFGYVIKKGILRWNEAVPSQTFVAKPVLKNQPAEIGQAA</sequence>
<evidence type="ECO:0000256" key="13">
    <source>
        <dbReference type="ARBA" id="ARBA00031029"/>
    </source>
</evidence>
<dbReference type="Pfam" id="PF13590">
    <property type="entry name" value="DUF4136"/>
    <property type="match status" value="1"/>
</dbReference>
<dbReference type="InterPro" id="IPR027417">
    <property type="entry name" value="P-loop_NTPase"/>
</dbReference>
<evidence type="ECO:0000256" key="3">
    <source>
        <dbReference type="ARBA" id="ARBA00004651"/>
    </source>
</evidence>
<comment type="similarity">
    <text evidence="4">Belongs to the complex I subunit 3 family.</text>
</comment>
<evidence type="ECO:0000256" key="2">
    <source>
        <dbReference type="ARBA" id="ARBA00004225"/>
    </source>
</evidence>
<dbReference type="HAMAP" id="MF_01394">
    <property type="entry name" value="NDH1_NuoA"/>
    <property type="match status" value="1"/>
</dbReference>
<dbReference type="SMART" id="SM00382">
    <property type="entry name" value="AAA"/>
    <property type="match status" value="1"/>
</dbReference>
<comment type="subcellular location">
    <subcellularLocation>
        <location evidence="3">Cell membrane</location>
        <topology evidence="3">Multi-pass membrane protein</topology>
    </subcellularLocation>
    <subcellularLocation>
        <location evidence="2">Mitochondrion membrane</location>
        <topology evidence="2">Multi-pass membrane protein</topology>
    </subcellularLocation>
</comment>
<dbReference type="PANTHER" id="PTHR43394">
    <property type="entry name" value="ATP-DEPENDENT PERMEASE MDL1, MITOCHONDRIAL"/>
    <property type="match status" value="1"/>
</dbReference>
<feature type="transmembrane region" description="Helical" evidence="15">
    <location>
        <begin position="557"/>
        <end position="578"/>
    </location>
</feature>
<comment type="caution">
    <text evidence="17">The sequence shown here is derived from an EMBL/GenBank/DDBJ whole genome shotgun (WGS) entry which is preliminary data.</text>
</comment>
<dbReference type="FunFam" id="3.40.50.300:FF:000221">
    <property type="entry name" value="Multidrug ABC transporter ATP-binding protein"/>
    <property type="match status" value="1"/>
</dbReference>
<evidence type="ECO:0000256" key="1">
    <source>
        <dbReference type="ARBA" id="ARBA00003257"/>
    </source>
</evidence>
<comment type="catalytic activity">
    <reaction evidence="14">
        <text>a ubiquinone + NADH + 5 H(+)(in) = a ubiquinol + NAD(+) + 4 H(+)(out)</text>
        <dbReference type="Rhea" id="RHEA:29091"/>
        <dbReference type="Rhea" id="RHEA-COMP:9565"/>
        <dbReference type="Rhea" id="RHEA-COMP:9566"/>
        <dbReference type="ChEBI" id="CHEBI:15378"/>
        <dbReference type="ChEBI" id="CHEBI:16389"/>
        <dbReference type="ChEBI" id="CHEBI:17976"/>
        <dbReference type="ChEBI" id="CHEBI:57540"/>
        <dbReference type="ChEBI" id="CHEBI:57945"/>
        <dbReference type="EC" id="7.1.1.2"/>
    </reaction>
</comment>
<dbReference type="Gene3D" id="3.30.160.670">
    <property type="match status" value="1"/>
</dbReference>
<keyword evidence="10" id="KW-0067">ATP-binding</keyword>
<dbReference type="Pfam" id="PF00005">
    <property type="entry name" value="ABC_tran"/>
    <property type="match status" value="1"/>
</dbReference>
<reference evidence="17" key="1">
    <citation type="journal article" date="2019" name="Sci. Rep.">
        <title>Draft genome of Tanacetum cinerariifolium, the natural source of mosquito coil.</title>
        <authorList>
            <person name="Yamashiro T."/>
            <person name="Shiraishi A."/>
            <person name="Satake H."/>
            <person name="Nakayama K."/>
        </authorList>
    </citation>
    <scope>NUCLEOTIDE SEQUENCE</scope>
</reference>
<evidence type="ECO:0000256" key="4">
    <source>
        <dbReference type="ARBA" id="ARBA00008472"/>
    </source>
</evidence>
<name>A0A699KBR9_TANCI</name>
<dbReference type="GO" id="GO:0008137">
    <property type="term" value="F:NADH dehydrogenase (ubiquinone) activity"/>
    <property type="evidence" value="ECO:0007669"/>
    <property type="project" value="UniProtKB-EC"/>
</dbReference>
<proteinExistence type="inferred from homology"/>
<evidence type="ECO:0000256" key="12">
    <source>
        <dbReference type="ARBA" id="ARBA00023136"/>
    </source>
</evidence>
<organism evidence="17">
    <name type="scientific">Tanacetum cinerariifolium</name>
    <name type="common">Dalmatian daisy</name>
    <name type="synonym">Chrysanthemum cinerariifolium</name>
    <dbReference type="NCBI Taxonomy" id="118510"/>
    <lineage>
        <taxon>Eukaryota</taxon>
        <taxon>Viridiplantae</taxon>
        <taxon>Streptophyta</taxon>
        <taxon>Embryophyta</taxon>
        <taxon>Tracheophyta</taxon>
        <taxon>Spermatophyta</taxon>
        <taxon>Magnoliopsida</taxon>
        <taxon>eudicotyledons</taxon>
        <taxon>Gunneridae</taxon>
        <taxon>Pentapetalae</taxon>
        <taxon>asterids</taxon>
        <taxon>campanulids</taxon>
        <taxon>Asterales</taxon>
        <taxon>Asteraceae</taxon>
        <taxon>Asteroideae</taxon>
        <taxon>Anthemideae</taxon>
        <taxon>Anthemidinae</taxon>
        <taxon>Tanacetum</taxon>
    </lineage>
</organism>
<keyword evidence="8 15" id="KW-0812">Transmembrane</keyword>
<feature type="transmembrane region" description="Helical" evidence="15">
    <location>
        <begin position="502"/>
        <end position="526"/>
    </location>
</feature>
<feature type="domain" description="ABC transporter" evidence="16">
    <location>
        <begin position="46"/>
        <end position="286"/>
    </location>
</feature>
<keyword evidence="6" id="KW-0813">Transport</keyword>
<evidence type="ECO:0000256" key="7">
    <source>
        <dbReference type="ARBA" id="ARBA00022475"/>
    </source>
</evidence>
<dbReference type="GO" id="GO:0016887">
    <property type="term" value="F:ATP hydrolysis activity"/>
    <property type="evidence" value="ECO:0007669"/>
    <property type="project" value="InterPro"/>
</dbReference>
<dbReference type="InterPro" id="IPR023043">
    <property type="entry name" value="NAD(P)H_OxRDtase_bac/plastid"/>
</dbReference>
<dbReference type="GO" id="GO:0016651">
    <property type="term" value="F:oxidoreductase activity, acting on NAD(P)H"/>
    <property type="evidence" value="ECO:0007669"/>
    <property type="project" value="InterPro"/>
</dbReference>
<evidence type="ECO:0000256" key="14">
    <source>
        <dbReference type="ARBA" id="ARBA00049551"/>
    </source>
</evidence>
<feature type="non-terminal residue" evidence="17">
    <location>
        <position position="1"/>
    </location>
</feature>
<evidence type="ECO:0000256" key="9">
    <source>
        <dbReference type="ARBA" id="ARBA00022741"/>
    </source>
</evidence>
<dbReference type="InterPro" id="IPR003439">
    <property type="entry name" value="ABC_transporter-like_ATP-bd"/>
</dbReference>